<dbReference type="Proteomes" id="UP000038802">
    <property type="component" value="Unassembled WGS sequence"/>
</dbReference>
<evidence type="ECO:0000313" key="18">
    <source>
        <dbReference type="Proteomes" id="UP000236349"/>
    </source>
</evidence>
<evidence type="ECO:0000313" key="8">
    <source>
        <dbReference type="EMBL" id="COW83818.1"/>
    </source>
</evidence>
<reference evidence="9" key="2">
    <citation type="submission" date="2015-03" db="EMBL/GenBank/DDBJ databases">
        <authorList>
            <consortium name="Pathogen Informatics"/>
            <person name="Murphy D."/>
        </authorList>
    </citation>
    <scope>NUCLEOTIDE SEQUENCE</scope>
    <source>
        <strain evidence="9">N09902308</strain>
    </source>
</reference>
<evidence type="ECO:0000313" key="11">
    <source>
        <dbReference type="Proteomes" id="UP000039021"/>
    </source>
</evidence>
<evidence type="ECO:0000313" key="13">
    <source>
        <dbReference type="Proteomes" id="UP000045842"/>
    </source>
</evidence>
<evidence type="ECO:0000313" key="3">
    <source>
        <dbReference type="EMBL" id="CFS03936.1"/>
    </source>
</evidence>
<evidence type="ECO:0000313" key="12">
    <source>
        <dbReference type="Proteomes" id="UP000044938"/>
    </source>
</evidence>
<dbReference type="EMBL" id="CGCX01001947">
    <property type="protein sequence ID" value="CFS03936.1"/>
    <property type="molecule type" value="Genomic_DNA"/>
</dbReference>
<gene>
    <name evidence="1" type="ORF">CAB90_03316</name>
    <name evidence="3" type="ORF">ERS007657_03713</name>
    <name evidence="8" type="ORF">ERS007679_04375</name>
    <name evidence="2" type="ORF">ERS007688_01059</name>
    <name evidence="6" type="ORF">ERS007703_00613</name>
    <name evidence="7" type="ORF">ERS007720_01144</name>
    <name evidence="9" type="ORF">ERS007739_01771</name>
    <name evidence="5" type="ORF">ERS027646_02280</name>
    <name evidence="4" type="ORF">ERS027659_02276</name>
</gene>
<evidence type="ECO:0000313" key="15">
    <source>
        <dbReference type="Proteomes" id="UP000046947"/>
    </source>
</evidence>
<dbReference type="Proteomes" id="UP000046680">
    <property type="component" value="Unassembled WGS sequence"/>
</dbReference>
<name>A0A0T9WLE9_MYCTX</name>
<dbReference type="Proteomes" id="UP000039021">
    <property type="component" value="Unassembled WGS sequence"/>
</dbReference>
<protein>
    <submittedName>
        <fullName evidence="6">Uncharacterized protein</fullName>
    </submittedName>
</protein>
<reference evidence="6" key="1">
    <citation type="submission" date="2015-03" db="EMBL/GenBank/DDBJ databases">
        <authorList>
            <person name="Murphy D."/>
        </authorList>
    </citation>
    <scope>NUCLEOTIDE SEQUENCE [LARGE SCALE GENOMIC DNA]</scope>
    <source>
        <strain evidence="6">K00500041</strain>
    </source>
</reference>
<dbReference type="EMBL" id="CP024614">
    <property type="protein sequence ID" value="AUS52143.1"/>
    <property type="molecule type" value="Genomic_DNA"/>
</dbReference>
<sequence length="46" mass="5125">MAMYGMPASRALTESERRLSPTTTSGAISFRIFLSAAMYLRNVRVL</sequence>
<organism evidence="6 10">
    <name type="scientific">Mycobacterium tuberculosis</name>
    <dbReference type="NCBI Taxonomy" id="1773"/>
    <lineage>
        <taxon>Bacteria</taxon>
        <taxon>Bacillati</taxon>
        <taxon>Actinomycetota</taxon>
        <taxon>Actinomycetes</taxon>
        <taxon>Mycobacteriales</taxon>
        <taxon>Mycobacteriaceae</taxon>
        <taxon>Mycobacterium</taxon>
        <taxon>Mycobacterium tuberculosis complex</taxon>
    </lineage>
</organism>
<dbReference type="EMBL" id="CSAD01001086">
    <property type="protein sequence ID" value="COW83818.1"/>
    <property type="molecule type" value="Genomic_DNA"/>
</dbReference>
<evidence type="ECO:0000313" key="4">
    <source>
        <dbReference type="EMBL" id="CKR84114.1"/>
    </source>
</evidence>
<dbReference type="EMBL" id="CNGE01000403">
    <property type="protein sequence ID" value="CKS67894.1"/>
    <property type="molecule type" value="Genomic_DNA"/>
</dbReference>
<dbReference type="Proteomes" id="UP000044938">
    <property type="component" value="Unassembled WGS sequence"/>
</dbReference>
<dbReference type="Proteomes" id="UP000048948">
    <property type="component" value="Unassembled WGS sequence"/>
</dbReference>
<dbReference type="Proteomes" id="UP000045842">
    <property type="component" value="Unassembled WGS sequence"/>
</dbReference>
<accession>A0A0T9WLE9</accession>
<dbReference type="EMBL" id="CSAJ01000105">
    <property type="protein sequence ID" value="COV89722.1"/>
    <property type="molecule type" value="Genomic_DNA"/>
</dbReference>
<evidence type="ECO:0000313" key="6">
    <source>
        <dbReference type="EMBL" id="COV13415.1"/>
    </source>
</evidence>
<dbReference type="EMBL" id="CNFT01000519">
    <property type="protein sequence ID" value="CKR84114.1"/>
    <property type="molecule type" value="Genomic_DNA"/>
</dbReference>
<reference evidence="10 11" key="3">
    <citation type="submission" date="2015-03" db="EMBL/GenBank/DDBJ databases">
        <authorList>
            <consortium name="Pathogen Informatics"/>
        </authorList>
    </citation>
    <scope>NUCLEOTIDE SEQUENCE [LARGE SCALE GENOMIC DNA]</scope>
    <source>
        <strain evidence="5 16">Bir 172</strain>
        <strain evidence="4 17">Bir 185</strain>
        <strain evidence="3 14">C09601061</strain>
        <strain evidence="8 13">G09801536</strain>
        <strain evidence="2 15">H09601792</strain>
        <strain evidence="10">K00500041</strain>
        <strain evidence="7 12">M09401471</strain>
        <strain evidence="11">N09902308</strain>
    </source>
</reference>
<dbReference type="Proteomes" id="UP000050164">
    <property type="component" value="Unassembled WGS sequence"/>
</dbReference>
<dbReference type="EMBL" id="CSBK01000733">
    <property type="protein sequence ID" value="COX82886.1"/>
    <property type="molecule type" value="Genomic_DNA"/>
</dbReference>
<evidence type="ECO:0000313" key="7">
    <source>
        <dbReference type="EMBL" id="COV89722.1"/>
    </source>
</evidence>
<dbReference type="AlphaFoldDB" id="A0A0T9WLE9"/>
<evidence type="ECO:0000313" key="10">
    <source>
        <dbReference type="Proteomes" id="UP000038802"/>
    </source>
</evidence>
<dbReference type="EMBL" id="CSAE01000038">
    <property type="protein sequence ID" value="COV13415.1"/>
    <property type="molecule type" value="Genomic_DNA"/>
</dbReference>
<evidence type="ECO:0000313" key="5">
    <source>
        <dbReference type="EMBL" id="CKS67894.1"/>
    </source>
</evidence>
<reference evidence="1 18" key="4">
    <citation type="submission" date="2017-10" db="EMBL/GenBank/DDBJ databases">
        <title>Clinical isolate obtained from a human patient with meningeal tuberculosis in michoacan, Mexico.</title>
        <authorList>
            <person name="Guillen-Nepita A.L."/>
            <person name="Negrete-Paz A.M."/>
            <person name="Vazquez-Marrufo G."/>
            <person name="Cruz-Hernandez A."/>
            <person name="Fresia P."/>
            <person name="Naya H."/>
            <person name="Vazquez-Garciduenas M.S."/>
        </authorList>
    </citation>
    <scope>NUCLEOTIDE SEQUENCE [LARGE SCALE GENOMIC DNA]</scope>
    <source>
        <strain evidence="18">Beijing/MYC004</strain>
        <strain evidence="1">MYC004</strain>
    </source>
</reference>
<evidence type="ECO:0000313" key="1">
    <source>
        <dbReference type="EMBL" id="AUS52143.1"/>
    </source>
</evidence>
<dbReference type="Proteomes" id="UP000046947">
    <property type="component" value="Unassembled WGS sequence"/>
</dbReference>
<dbReference type="Proteomes" id="UP000236349">
    <property type="component" value="Chromosome"/>
</dbReference>
<evidence type="ECO:0000313" key="9">
    <source>
        <dbReference type="EMBL" id="COX82886.1"/>
    </source>
</evidence>
<evidence type="ECO:0000313" key="17">
    <source>
        <dbReference type="Proteomes" id="UP000050164"/>
    </source>
</evidence>
<dbReference type="EMBL" id="CFOH01000121">
    <property type="protein sequence ID" value="CFE48360.1"/>
    <property type="molecule type" value="Genomic_DNA"/>
</dbReference>
<evidence type="ECO:0000313" key="16">
    <source>
        <dbReference type="Proteomes" id="UP000048948"/>
    </source>
</evidence>
<proteinExistence type="predicted"/>
<evidence type="ECO:0000313" key="14">
    <source>
        <dbReference type="Proteomes" id="UP000046680"/>
    </source>
</evidence>
<evidence type="ECO:0000313" key="2">
    <source>
        <dbReference type="EMBL" id="CFE48360.1"/>
    </source>
</evidence>